<organism evidence="1 2">
    <name type="scientific">Faecalibacterium cf. prausnitzii KLE1255</name>
    <dbReference type="NCBI Taxonomy" id="748224"/>
    <lineage>
        <taxon>Bacteria</taxon>
        <taxon>Bacillati</taxon>
        <taxon>Bacillota</taxon>
        <taxon>Clostridia</taxon>
        <taxon>Eubacteriales</taxon>
        <taxon>Oscillospiraceae</taxon>
        <taxon>Faecalibacterium</taxon>
    </lineage>
</organism>
<evidence type="ECO:0000313" key="2">
    <source>
        <dbReference type="Proteomes" id="UP000006028"/>
    </source>
</evidence>
<dbReference type="EMBL" id="AECU01000248">
    <property type="protein sequence ID" value="EFQ05199.1"/>
    <property type="molecule type" value="Genomic_DNA"/>
</dbReference>
<sequence length="39" mass="4467">MHRAACPPLPVKSAFFHGRSSYNLYGLYLYAPVRRIEAN</sequence>
<dbReference type="HOGENOM" id="CLU_3310032_0_0_9"/>
<dbReference type="BioCyc" id="FCF748224-HMP:GTSS-2359-MONOMER"/>
<protein>
    <submittedName>
        <fullName evidence="1">Uncharacterized protein</fullName>
    </submittedName>
</protein>
<dbReference type="STRING" id="748224.HMPREF9436_03388"/>
<comment type="caution">
    <text evidence="1">The sequence shown here is derived from an EMBL/GenBank/DDBJ whole genome shotgun (WGS) entry which is preliminary data.</text>
</comment>
<gene>
    <name evidence="1" type="ORF">HMPREF9436_03388</name>
</gene>
<reference evidence="1 2" key="1">
    <citation type="submission" date="2010-08" db="EMBL/GenBank/DDBJ databases">
        <authorList>
            <person name="Weinstock G."/>
            <person name="Sodergren E."/>
            <person name="Clifton S."/>
            <person name="Fulton L."/>
            <person name="Fulton B."/>
            <person name="Courtney L."/>
            <person name="Fronick C."/>
            <person name="Harrison M."/>
            <person name="Strong C."/>
            <person name="Farmer C."/>
            <person name="Delahaunty K."/>
            <person name="Markovic C."/>
            <person name="Hall O."/>
            <person name="Minx P."/>
            <person name="Tomlinson C."/>
            <person name="Mitreva M."/>
            <person name="Hou S."/>
            <person name="Chen J."/>
            <person name="Wollam A."/>
            <person name="Pepin K.H."/>
            <person name="Johnson M."/>
            <person name="Bhonagiri V."/>
            <person name="Zhang X."/>
            <person name="Suruliraj S."/>
            <person name="Warren W."/>
            <person name="Chinwalla A."/>
            <person name="Mardis E.R."/>
            <person name="Wilson R.K."/>
        </authorList>
    </citation>
    <scope>NUCLEOTIDE SEQUENCE [LARGE SCALE GENOMIC DNA]</scope>
    <source>
        <strain evidence="1 2">KLE1255</strain>
    </source>
</reference>
<dbReference type="Proteomes" id="UP000006028">
    <property type="component" value="Unassembled WGS sequence"/>
</dbReference>
<accession>E2ZNV6</accession>
<name>E2ZNV6_9FIRM</name>
<dbReference type="AlphaFoldDB" id="E2ZNV6"/>
<evidence type="ECO:0000313" key="1">
    <source>
        <dbReference type="EMBL" id="EFQ05199.1"/>
    </source>
</evidence>
<proteinExistence type="predicted"/>